<comment type="catalytic activity">
    <reaction evidence="3">
        <text>2 GTP = 3',3'-c-di-GMP + 2 diphosphate</text>
        <dbReference type="Rhea" id="RHEA:24898"/>
        <dbReference type="ChEBI" id="CHEBI:33019"/>
        <dbReference type="ChEBI" id="CHEBI:37565"/>
        <dbReference type="ChEBI" id="CHEBI:58805"/>
        <dbReference type="EC" id="2.7.7.65"/>
    </reaction>
</comment>
<name>A0A075K3Y3_9GAMM</name>
<dbReference type="SUPFAM" id="SSF48452">
    <property type="entry name" value="TPR-like"/>
    <property type="match status" value="1"/>
</dbReference>
<dbReference type="SMART" id="SM00267">
    <property type="entry name" value="GGDEF"/>
    <property type="match status" value="1"/>
</dbReference>
<dbReference type="Proteomes" id="UP000027987">
    <property type="component" value="Chromosome"/>
</dbReference>
<accession>A0A075K3Y3</accession>
<protein>
    <recommendedName>
        <fullName evidence="2">diguanylate cyclase</fullName>
        <ecNumber evidence="2">2.7.7.65</ecNumber>
    </recommendedName>
</protein>
<gene>
    <name evidence="7" type="ORF">HY57_16755</name>
</gene>
<comment type="cofactor">
    <cofactor evidence="1">
        <name>Mg(2+)</name>
        <dbReference type="ChEBI" id="CHEBI:18420"/>
    </cofactor>
</comment>
<dbReference type="NCBIfam" id="TIGR00254">
    <property type="entry name" value="GGDEF"/>
    <property type="match status" value="1"/>
</dbReference>
<dbReference type="InterPro" id="IPR043128">
    <property type="entry name" value="Rev_trsase/Diguanyl_cyclase"/>
</dbReference>
<dbReference type="PANTHER" id="PTHR45138">
    <property type="entry name" value="REGULATORY COMPONENTS OF SENSORY TRANSDUCTION SYSTEM"/>
    <property type="match status" value="1"/>
</dbReference>
<dbReference type="CDD" id="cd01949">
    <property type="entry name" value="GGDEF"/>
    <property type="match status" value="1"/>
</dbReference>
<dbReference type="STRING" id="1217721.HY57_16755"/>
<dbReference type="OrthoDB" id="9803824at2"/>
<dbReference type="PROSITE" id="PS50887">
    <property type="entry name" value="GGDEF"/>
    <property type="match status" value="1"/>
</dbReference>
<dbReference type="KEGG" id="dja:HY57_16755"/>
<keyword evidence="8" id="KW-1185">Reference proteome</keyword>
<evidence type="ECO:0000313" key="8">
    <source>
        <dbReference type="Proteomes" id="UP000027987"/>
    </source>
</evidence>
<evidence type="ECO:0000256" key="2">
    <source>
        <dbReference type="ARBA" id="ARBA00012528"/>
    </source>
</evidence>
<reference evidence="7 8" key="1">
    <citation type="submission" date="2014-07" db="EMBL/GenBank/DDBJ databases">
        <title>Complete Genome Sequence of Dyella japonica Strain A8 Isolated from Malaysian Tropical Soil.</title>
        <authorList>
            <person name="Hui R.K.H."/>
            <person name="Chen J.-W."/>
            <person name="Chan K.-G."/>
            <person name="Leung F.C.C."/>
        </authorList>
    </citation>
    <scope>NUCLEOTIDE SEQUENCE [LARGE SCALE GENOMIC DNA]</scope>
    <source>
        <strain evidence="7 8">A8</strain>
    </source>
</reference>
<dbReference type="EC" id="2.7.7.65" evidence="2"/>
<keyword evidence="4" id="KW-1133">Transmembrane helix</keyword>
<evidence type="ECO:0000259" key="6">
    <source>
        <dbReference type="PROSITE" id="PS50887"/>
    </source>
</evidence>
<dbReference type="EMBL" id="CP008884">
    <property type="protein sequence ID" value="AIF48775.1"/>
    <property type="molecule type" value="Genomic_DNA"/>
</dbReference>
<feature type="chain" id="PRO_5001706793" description="diguanylate cyclase" evidence="5">
    <location>
        <begin position="29"/>
        <end position="593"/>
    </location>
</feature>
<dbReference type="Gene3D" id="1.25.40.10">
    <property type="entry name" value="Tetratricopeptide repeat domain"/>
    <property type="match status" value="1"/>
</dbReference>
<dbReference type="InterPro" id="IPR011990">
    <property type="entry name" value="TPR-like_helical_dom_sf"/>
</dbReference>
<dbReference type="InterPro" id="IPR050469">
    <property type="entry name" value="Diguanylate_Cyclase"/>
</dbReference>
<evidence type="ECO:0000256" key="3">
    <source>
        <dbReference type="ARBA" id="ARBA00034247"/>
    </source>
</evidence>
<sequence>MSARRFNGWLRLALASLAFCALAGTVHAAGAVSDAGSFLAQTEGVRTTDHPRFLQMLSQLHDESSRLTPSQQWYLRYLDAWQTAFEGDGPRANVMLHDIINHSGDVTLKAKSMALLMHNLGLSSHYEEAFTLANQLASDLPMVTDKLARFIVLSNLSQLMVQAGQTDPAVKYARMMEDSLPPGESVCNPLSIEVSALFKSDRLNSSSPKLQEAIEACTTAGQPVFANTLMLIKSDIYLTEERPDKALALLNRVAPSINTNRYYSHMRGLQIQLAQTYEKLGDEVNARKAALAVLSMSGQDEVSEWVRNAYAVLYRVEKRRGNAAASLGYYERYVAQDKGYIDDITARSLAYAAVQQHMLAQRLEAEGLSKQNNILRLQQALDTKAMETSRLYIAMLILLMMSIVFWLFRIKRSQLRFKMLSHHDSLTGIYNHQHFVSEAERVLRLTERKSGAACLISIDLDHFKQINDTYGHAVGDLVLMHTVALCRRQLRPTDLFGRLGGEEFGILLPDCTREQGVAIADRIRAAIEATPVEGDGRLVTFSASIGLASTDSSGYELQLLRKEADAALYRAKRTGRNRVISGTEVHGHGMIRA</sequence>
<evidence type="ECO:0000313" key="7">
    <source>
        <dbReference type="EMBL" id="AIF48775.1"/>
    </source>
</evidence>
<evidence type="ECO:0000256" key="1">
    <source>
        <dbReference type="ARBA" id="ARBA00001946"/>
    </source>
</evidence>
<evidence type="ECO:0000256" key="4">
    <source>
        <dbReference type="SAM" id="Phobius"/>
    </source>
</evidence>
<feature type="signal peptide" evidence="5">
    <location>
        <begin position="1"/>
        <end position="28"/>
    </location>
</feature>
<dbReference type="PANTHER" id="PTHR45138:SF9">
    <property type="entry name" value="DIGUANYLATE CYCLASE DGCM-RELATED"/>
    <property type="match status" value="1"/>
</dbReference>
<dbReference type="InterPro" id="IPR029787">
    <property type="entry name" value="Nucleotide_cyclase"/>
</dbReference>
<feature type="transmembrane region" description="Helical" evidence="4">
    <location>
        <begin position="391"/>
        <end position="410"/>
    </location>
</feature>
<dbReference type="InterPro" id="IPR000160">
    <property type="entry name" value="GGDEF_dom"/>
</dbReference>
<dbReference type="AlphaFoldDB" id="A0A075K3Y3"/>
<keyword evidence="4" id="KW-0812">Transmembrane</keyword>
<keyword evidence="5" id="KW-0732">Signal</keyword>
<evidence type="ECO:0000256" key="5">
    <source>
        <dbReference type="SAM" id="SignalP"/>
    </source>
</evidence>
<organism evidence="7 8">
    <name type="scientific">Dyella japonica A8</name>
    <dbReference type="NCBI Taxonomy" id="1217721"/>
    <lineage>
        <taxon>Bacteria</taxon>
        <taxon>Pseudomonadati</taxon>
        <taxon>Pseudomonadota</taxon>
        <taxon>Gammaproteobacteria</taxon>
        <taxon>Lysobacterales</taxon>
        <taxon>Rhodanobacteraceae</taxon>
        <taxon>Dyella</taxon>
    </lineage>
</organism>
<dbReference type="GO" id="GO:0052621">
    <property type="term" value="F:diguanylate cyclase activity"/>
    <property type="evidence" value="ECO:0007669"/>
    <property type="project" value="UniProtKB-EC"/>
</dbReference>
<dbReference type="SUPFAM" id="SSF55073">
    <property type="entry name" value="Nucleotide cyclase"/>
    <property type="match status" value="1"/>
</dbReference>
<dbReference type="FunFam" id="3.30.70.270:FF:000001">
    <property type="entry name" value="Diguanylate cyclase domain protein"/>
    <property type="match status" value="1"/>
</dbReference>
<proteinExistence type="predicted"/>
<dbReference type="Pfam" id="PF00990">
    <property type="entry name" value="GGDEF"/>
    <property type="match status" value="1"/>
</dbReference>
<feature type="domain" description="GGDEF" evidence="6">
    <location>
        <begin position="451"/>
        <end position="584"/>
    </location>
</feature>
<keyword evidence="4" id="KW-0472">Membrane</keyword>
<dbReference type="PATRIC" id="fig|1217721.7.peg.3438"/>
<dbReference type="RefSeq" id="WP_019466162.1">
    <property type="nucleotide sequence ID" value="NZ_ALOY01000170.1"/>
</dbReference>
<dbReference type="Gene3D" id="3.30.70.270">
    <property type="match status" value="1"/>
</dbReference>
<dbReference type="HOGENOM" id="CLU_022176_2_1_6"/>